<keyword evidence="2" id="KW-0808">Transferase</keyword>
<proteinExistence type="predicted"/>
<evidence type="ECO:0000313" key="4">
    <source>
        <dbReference type="EMBL" id="KFZ36539.1"/>
    </source>
</evidence>
<dbReference type="PANTHER" id="PTHR22916:SF51">
    <property type="entry name" value="GLYCOSYLTRANSFERASE EPSH-RELATED"/>
    <property type="match status" value="1"/>
</dbReference>
<organism evidence="4 5">
    <name type="scientific">Shewanella mangrovi</name>
    <dbReference type="NCBI Taxonomy" id="1515746"/>
    <lineage>
        <taxon>Bacteria</taxon>
        <taxon>Pseudomonadati</taxon>
        <taxon>Pseudomonadota</taxon>
        <taxon>Gammaproteobacteria</taxon>
        <taxon>Alteromonadales</taxon>
        <taxon>Shewanellaceae</taxon>
        <taxon>Shewanella</taxon>
    </lineage>
</organism>
<evidence type="ECO:0000259" key="3">
    <source>
        <dbReference type="Pfam" id="PF00535"/>
    </source>
</evidence>
<dbReference type="Pfam" id="PF00535">
    <property type="entry name" value="Glycos_transf_2"/>
    <property type="match status" value="1"/>
</dbReference>
<gene>
    <name evidence="4" type="ORF">HR45_15500</name>
</gene>
<dbReference type="STRING" id="1515746.HR45_15500"/>
<dbReference type="SUPFAM" id="SSF53448">
    <property type="entry name" value="Nucleotide-diphospho-sugar transferases"/>
    <property type="match status" value="1"/>
</dbReference>
<dbReference type="InterPro" id="IPR029044">
    <property type="entry name" value="Nucleotide-diphossugar_trans"/>
</dbReference>
<dbReference type="eggNOG" id="COG1215">
    <property type="taxonomic scope" value="Bacteria"/>
</dbReference>
<dbReference type="InterPro" id="IPR001173">
    <property type="entry name" value="Glyco_trans_2-like"/>
</dbReference>
<keyword evidence="5" id="KW-1185">Reference proteome</keyword>
<name>A0A094JER7_9GAMM</name>
<evidence type="ECO:0000313" key="5">
    <source>
        <dbReference type="Proteomes" id="UP000029264"/>
    </source>
</evidence>
<comment type="caution">
    <text evidence="4">The sequence shown here is derived from an EMBL/GenBank/DDBJ whole genome shotgun (WGS) entry which is preliminary data.</text>
</comment>
<protein>
    <recommendedName>
        <fullName evidence="3">Glycosyltransferase 2-like domain-containing protein</fullName>
    </recommendedName>
</protein>
<dbReference type="InterPro" id="IPR029063">
    <property type="entry name" value="SAM-dependent_MTases_sf"/>
</dbReference>
<dbReference type="RefSeq" id="WP_052074780.1">
    <property type="nucleotide sequence ID" value="NZ_JPEO01000016.1"/>
</dbReference>
<evidence type="ECO:0000256" key="2">
    <source>
        <dbReference type="ARBA" id="ARBA00022679"/>
    </source>
</evidence>
<keyword evidence="1" id="KW-0328">Glycosyltransferase</keyword>
<dbReference type="EMBL" id="JPEO01000016">
    <property type="protein sequence ID" value="KFZ36539.1"/>
    <property type="molecule type" value="Genomic_DNA"/>
</dbReference>
<dbReference type="AlphaFoldDB" id="A0A094JER7"/>
<sequence length="377" mass="43142">MDELKDIDLTVIIPVYNSAAVIERAVTSVLNNQTVSIEVLCIDDDSTDESWEKLLSLAKIYDQISLVKQIHLGPGAARNYGIANAQGRYIAFVDADDYTNADFHELISIIEQEDADILQFGYYQETPEAEKLTTHKLPISTYYNGKECFTYLYKERYGHGCWAAVYRKSFLKNEKISFPLNSQYEDAYFFRNAVLYSKKTVFSSGVFYHYIRYDTSRSNEWNVKNLSEYCVMYNGHIQSLLLESQKIEIEDAVCFIHILRSCVSEPCSRLIKKYLNSLLYNVENIVIYGTGSSGVRLMELLQSLNFGNLFFCDSDELKNGSFVMNRKVISVEDILLMENCKVLIGSCYIEDILSILEGKKLSGAVVIPKMKDFMSFL</sequence>
<dbReference type="Proteomes" id="UP000029264">
    <property type="component" value="Unassembled WGS sequence"/>
</dbReference>
<accession>A0A094JER7</accession>
<evidence type="ECO:0000256" key="1">
    <source>
        <dbReference type="ARBA" id="ARBA00022676"/>
    </source>
</evidence>
<feature type="domain" description="Glycosyltransferase 2-like" evidence="3">
    <location>
        <begin position="10"/>
        <end position="170"/>
    </location>
</feature>
<dbReference type="Gene3D" id="3.90.550.10">
    <property type="entry name" value="Spore Coat Polysaccharide Biosynthesis Protein SpsA, Chain A"/>
    <property type="match status" value="1"/>
</dbReference>
<dbReference type="CDD" id="cd00761">
    <property type="entry name" value="Glyco_tranf_GTA_type"/>
    <property type="match status" value="1"/>
</dbReference>
<reference evidence="4 5" key="1">
    <citation type="submission" date="2014-06" db="EMBL/GenBank/DDBJ databases">
        <title>Shewanella sp. YQH10.</title>
        <authorList>
            <person name="Liu Y."/>
            <person name="Zeng R."/>
        </authorList>
    </citation>
    <scope>NUCLEOTIDE SEQUENCE [LARGE SCALE GENOMIC DNA]</scope>
    <source>
        <strain evidence="4 5">YQH10</strain>
    </source>
</reference>
<dbReference type="OrthoDB" id="9802649at2"/>
<dbReference type="SUPFAM" id="SSF53335">
    <property type="entry name" value="S-adenosyl-L-methionine-dependent methyltransferases"/>
    <property type="match status" value="1"/>
</dbReference>
<dbReference type="PANTHER" id="PTHR22916">
    <property type="entry name" value="GLYCOSYLTRANSFERASE"/>
    <property type="match status" value="1"/>
</dbReference>
<dbReference type="GO" id="GO:0016758">
    <property type="term" value="F:hexosyltransferase activity"/>
    <property type="evidence" value="ECO:0007669"/>
    <property type="project" value="UniProtKB-ARBA"/>
</dbReference>